<sequence length="91" mass="9996">MSGATGPPRSTRGTTATRDDGIGSGTSGGCNRLSQAGLGRDVAFDQLENGLPRGLCHEHIIDPQTMPDYFREFDEKNDRDQEVMLRELSRE</sequence>
<comment type="caution">
    <text evidence="2">The sequence shown here is derived from an EMBL/GenBank/DDBJ whole genome shotgun (WGS) entry which is preliminary data.</text>
</comment>
<organism evidence="2">
    <name type="scientific">marine sediment metagenome</name>
    <dbReference type="NCBI Taxonomy" id="412755"/>
    <lineage>
        <taxon>unclassified sequences</taxon>
        <taxon>metagenomes</taxon>
        <taxon>ecological metagenomes</taxon>
    </lineage>
</organism>
<protein>
    <submittedName>
        <fullName evidence="2">Uncharacterized protein</fullName>
    </submittedName>
</protein>
<proteinExistence type="predicted"/>
<feature type="region of interest" description="Disordered" evidence="1">
    <location>
        <begin position="1"/>
        <end position="35"/>
    </location>
</feature>
<reference evidence="2" key="1">
    <citation type="journal article" date="2015" name="Nature">
        <title>Complex archaea that bridge the gap between prokaryotes and eukaryotes.</title>
        <authorList>
            <person name="Spang A."/>
            <person name="Saw J.H."/>
            <person name="Jorgensen S.L."/>
            <person name="Zaremba-Niedzwiedzka K."/>
            <person name="Martijn J."/>
            <person name="Lind A.E."/>
            <person name="van Eijk R."/>
            <person name="Schleper C."/>
            <person name="Guy L."/>
            <person name="Ettema T.J."/>
        </authorList>
    </citation>
    <scope>NUCLEOTIDE SEQUENCE</scope>
</reference>
<evidence type="ECO:0000256" key="1">
    <source>
        <dbReference type="SAM" id="MobiDB-lite"/>
    </source>
</evidence>
<gene>
    <name evidence="2" type="ORF">LCGC14_2638290</name>
</gene>
<accession>A0A0F9C933</accession>
<dbReference type="EMBL" id="LAZR01045432">
    <property type="protein sequence ID" value="KKK98884.1"/>
    <property type="molecule type" value="Genomic_DNA"/>
</dbReference>
<dbReference type="AlphaFoldDB" id="A0A0F9C933"/>
<evidence type="ECO:0000313" key="2">
    <source>
        <dbReference type="EMBL" id="KKK98884.1"/>
    </source>
</evidence>
<name>A0A0F9C933_9ZZZZ</name>